<protein>
    <submittedName>
        <fullName evidence="2">Uncharacterized protein</fullName>
    </submittedName>
</protein>
<organism evidence="2 3">
    <name type="scientific">Vibrio lentus</name>
    <dbReference type="NCBI Taxonomy" id="136468"/>
    <lineage>
        <taxon>Bacteria</taxon>
        <taxon>Pseudomonadati</taxon>
        <taxon>Pseudomonadota</taxon>
        <taxon>Gammaproteobacteria</taxon>
        <taxon>Vibrionales</taxon>
        <taxon>Vibrionaceae</taxon>
        <taxon>Vibrio</taxon>
    </lineage>
</organism>
<dbReference type="RefSeq" id="WP_102296484.1">
    <property type="nucleotide sequence ID" value="NZ_JAAHTI010000001.1"/>
</dbReference>
<dbReference type="AlphaFoldDB" id="A0AA45A8D9"/>
<keyword evidence="1" id="KW-1133">Transmembrane helix</keyword>
<keyword evidence="1" id="KW-0812">Transmembrane</keyword>
<evidence type="ECO:0000313" key="3">
    <source>
        <dbReference type="Proteomes" id="UP000239763"/>
    </source>
</evidence>
<sequence length="63" mass="7260">MINIKHFETILRGFVLLVIMITLAYFGKQTYQSSHNPNNVHGTWIEDNGPFIKLTPLTSQIEE</sequence>
<proteinExistence type="predicted"/>
<reference evidence="2 3" key="1">
    <citation type="journal article" date="2018" name="Nature">
        <title>A major lineage of non-tailed dsDNA viruses as unrecognized killers of marine bacteria.</title>
        <authorList>
            <person name="Kauffman K.M."/>
            <person name="Hussain F.A."/>
            <person name="Yang J."/>
            <person name="Arevalo P."/>
            <person name="Brown J.M."/>
            <person name="Chang W.K."/>
            <person name="VanInsberghe D."/>
            <person name="Elsherbini J."/>
            <person name="Sharma R.S."/>
            <person name="Cutler M.B."/>
            <person name="Kelly L."/>
            <person name="Polz M.F."/>
        </authorList>
    </citation>
    <scope>NUCLEOTIDE SEQUENCE [LARGE SCALE GENOMIC DNA]</scope>
    <source>
        <strain evidence="2 3">10N.286.55.E1</strain>
    </source>
</reference>
<comment type="caution">
    <text evidence="2">The sequence shown here is derived from an EMBL/GenBank/DDBJ whole genome shotgun (WGS) entry which is preliminary data.</text>
</comment>
<keyword evidence="3" id="KW-1185">Reference proteome</keyword>
<gene>
    <name evidence="2" type="ORF">BCV38_08910</name>
</gene>
<keyword evidence="1" id="KW-0472">Membrane</keyword>
<feature type="transmembrane region" description="Helical" evidence="1">
    <location>
        <begin position="9"/>
        <end position="27"/>
    </location>
</feature>
<name>A0AA45A8D9_9VIBR</name>
<evidence type="ECO:0000313" key="2">
    <source>
        <dbReference type="EMBL" id="PME27153.1"/>
    </source>
</evidence>
<accession>A0AA45A8D9</accession>
<dbReference type="EMBL" id="MCSB01000024">
    <property type="protein sequence ID" value="PME27153.1"/>
    <property type="molecule type" value="Genomic_DNA"/>
</dbReference>
<evidence type="ECO:0000256" key="1">
    <source>
        <dbReference type="SAM" id="Phobius"/>
    </source>
</evidence>
<dbReference type="Proteomes" id="UP000239763">
    <property type="component" value="Unassembled WGS sequence"/>
</dbReference>